<feature type="transmembrane region" description="Helical" evidence="1">
    <location>
        <begin position="7"/>
        <end position="26"/>
    </location>
</feature>
<organism evidence="2 3">
    <name type="scientific">Legionella lytica</name>
    <dbReference type="NCBI Taxonomy" id="96232"/>
    <lineage>
        <taxon>Bacteria</taxon>
        <taxon>Pseudomonadati</taxon>
        <taxon>Pseudomonadota</taxon>
        <taxon>Gammaproteobacteria</taxon>
        <taxon>Legionellales</taxon>
        <taxon>Legionellaceae</taxon>
        <taxon>Legionella</taxon>
    </lineage>
</organism>
<protein>
    <submittedName>
        <fullName evidence="2">Uncharacterized protein</fullName>
    </submittedName>
</protein>
<feature type="transmembrane region" description="Helical" evidence="1">
    <location>
        <begin position="314"/>
        <end position="333"/>
    </location>
</feature>
<dbReference type="Proteomes" id="UP001615550">
    <property type="component" value="Unassembled WGS sequence"/>
</dbReference>
<reference evidence="2 3" key="1">
    <citation type="submission" date="2024-08" db="EMBL/GenBank/DDBJ databases">
        <title>Draft Genome Sequence of Legionella lytica strain DSB2004, Isolated From a Fire Sprinkler System.</title>
        <authorList>
            <person name="Everhart A.D."/>
            <person name="Kidane D.T."/>
            <person name="Farone A.L."/>
            <person name="Farone M.B."/>
        </authorList>
    </citation>
    <scope>NUCLEOTIDE SEQUENCE [LARGE SCALE GENOMIC DNA]</scope>
    <source>
        <strain evidence="2 3">DSB2004</strain>
    </source>
</reference>
<accession>A0ABW8D6X6</accession>
<keyword evidence="1" id="KW-1133">Transmembrane helix</keyword>
<feature type="transmembrane region" description="Helical" evidence="1">
    <location>
        <begin position="206"/>
        <end position="235"/>
    </location>
</feature>
<evidence type="ECO:0000313" key="3">
    <source>
        <dbReference type="Proteomes" id="UP001615550"/>
    </source>
</evidence>
<feature type="transmembrane region" description="Helical" evidence="1">
    <location>
        <begin position="179"/>
        <end position="200"/>
    </location>
</feature>
<evidence type="ECO:0000313" key="2">
    <source>
        <dbReference type="EMBL" id="MFJ1268448.1"/>
    </source>
</evidence>
<name>A0ABW8D6X6_9GAMM</name>
<keyword evidence="3" id="KW-1185">Reference proteome</keyword>
<evidence type="ECO:0000256" key="1">
    <source>
        <dbReference type="SAM" id="Phobius"/>
    </source>
</evidence>
<feature type="transmembrane region" description="Helical" evidence="1">
    <location>
        <begin position="393"/>
        <end position="412"/>
    </location>
</feature>
<dbReference type="EMBL" id="JBGORX010000002">
    <property type="protein sequence ID" value="MFJ1268448.1"/>
    <property type="molecule type" value="Genomic_DNA"/>
</dbReference>
<sequence>MNTKKIPYNLALILLTTGASLILGLLSFSGMFALIPVLPFAIATFVLSVAYEAEIYLQNIQGALGKLFKYNYLQNQLAREFLLEHFPKDINHPDCPPFFVNYAALQLKLKKAPNKTTKKQIKKLLKEMEQQFALQLFAGAENLSVADDKSGLQAWLDKQNEQVKAAQAELQKRRRNFRIVAAFSTLSALFMGLGSTYLIMEAFSAIPWIAVIPFAYWPLMIVPMAVIAGAAYGLLTYNTVTDLISNDTITNWFTRVHSHFKEEGFSARNLLMASMSLVLAGLAIALTLCTAGTWWTIATNARPLFDWMGKMPKFVMGGINPLITGLSALGFNIQNTAESIEELDKSIYAEEVDAATSLYDSIKEAWNGLWENKNWLQVCNPFRIFKALTITPLRIMLFIGHLVSIALTADRMPGIPQIWAALIAFISEGFEDAHYFIGRGHRTKNTRQEEAEDINAFTQRMLKKRFSEQGGHNHELDIPAKILFTLAIPLDILVSKWDDLAAWLIPVNREVEQQPIEVVAENPQPELNLELSENWRAEHTVALIEKHIQKHLNAVWVGADTAGKKETALRVLQQEIRRTDGKDLDGLLTSAKTNSVYNQHRLFAQKDEKTTTQIFVEELSQRVTLAG</sequence>
<dbReference type="RefSeq" id="WP_400187298.1">
    <property type="nucleotide sequence ID" value="NZ_JBGORX010000002.1"/>
</dbReference>
<feature type="transmembrane region" description="Helical" evidence="1">
    <location>
        <begin position="270"/>
        <end position="294"/>
    </location>
</feature>
<keyword evidence="1" id="KW-0812">Transmembrane</keyword>
<keyword evidence="1" id="KW-0472">Membrane</keyword>
<gene>
    <name evidence="2" type="ORF">ACD661_07780</name>
</gene>
<comment type="caution">
    <text evidence="2">The sequence shown here is derived from an EMBL/GenBank/DDBJ whole genome shotgun (WGS) entry which is preliminary data.</text>
</comment>
<feature type="transmembrane region" description="Helical" evidence="1">
    <location>
        <begin position="32"/>
        <end position="51"/>
    </location>
</feature>
<proteinExistence type="predicted"/>